<keyword evidence="2" id="KW-1185">Reference proteome</keyword>
<gene>
    <name evidence="1" type="ORF">B0H17DRAFT_1216077</name>
</gene>
<sequence>MSSVLVSRAEIDSVSRAAFTMWQLSSDVPLYVLYIHESASSPANTIDSRLRPVECSRSRSHTPFPVRGSTATHPLAVLCKIITFLDNHYLAEGFELTTLSQRGFGAAYLQLRQVLDVAAWAGLNPDTYANNRTFARHTRAVLQYLRFALSVADRQQESPDVRSKQVALELFLSVFFAASLLKDDWRADASVINLEVGGAKVKAVEKRTQDYPPSVIDSYKHQPFRTC</sequence>
<accession>A0AAD7CCN8</accession>
<evidence type="ECO:0000313" key="1">
    <source>
        <dbReference type="EMBL" id="KAJ7645290.1"/>
    </source>
</evidence>
<organism evidence="1 2">
    <name type="scientific">Mycena rosella</name>
    <name type="common">Pink bonnet</name>
    <name type="synonym">Agaricus rosellus</name>
    <dbReference type="NCBI Taxonomy" id="1033263"/>
    <lineage>
        <taxon>Eukaryota</taxon>
        <taxon>Fungi</taxon>
        <taxon>Dikarya</taxon>
        <taxon>Basidiomycota</taxon>
        <taxon>Agaricomycotina</taxon>
        <taxon>Agaricomycetes</taxon>
        <taxon>Agaricomycetidae</taxon>
        <taxon>Agaricales</taxon>
        <taxon>Marasmiineae</taxon>
        <taxon>Mycenaceae</taxon>
        <taxon>Mycena</taxon>
    </lineage>
</organism>
<comment type="caution">
    <text evidence="1">The sequence shown here is derived from an EMBL/GenBank/DDBJ whole genome shotgun (WGS) entry which is preliminary data.</text>
</comment>
<dbReference type="EMBL" id="JARKIE010000402">
    <property type="protein sequence ID" value="KAJ7645290.1"/>
    <property type="molecule type" value="Genomic_DNA"/>
</dbReference>
<evidence type="ECO:0000313" key="2">
    <source>
        <dbReference type="Proteomes" id="UP001221757"/>
    </source>
</evidence>
<name>A0AAD7CCN8_MYCRO</name>
<reference evidence="1" key="1">
    <citation type="submission" date="2023-03" db="EMBL/GenBank/DDBJ databases">
        <title>Massive genome expansion in bonnet fungi (Mycena s.s.) driven by repeated elements and novel gene families across ecological guilds.</title>
        <authorList>
            <consortium name="Lawrence Berkeley National Laboratory"/>
            <person name="Harder C.B."/>
            <person name="Miyauchi S."/>
            <person name="Viragh M."/>
            <person name="Kuo A."/>
            <person name="Thoen E."/>
            <person name="Andreopoulos B."/>
            <person name="Lu D."/>
            <person name="Skrede I."/>
            <person name="Drula E."/>
            <person name="Henrissat B."/>
            <person name="Morin E."/>
            <person name="Kohler A."/>
            <person name="Barry K."/>
            <person name="LaButti K."/>
            <person name="Morin E."/>
            <person name="Salamov A."/>
            <person name="Lipzen A."/>
            <person name="Mereny Z."/>
            <person name="Hegedus B."/>
            <person name="Baldrian P."/>
            <person name="Stursova M."/>
            <person name="Weitz H."/>
            <person name="Taylor A."/>
            <person name="Grigoriev I.V."/>
            <person name="Nagy L.G."/>
            <person name="Martin F."/>
            <person name="Kauserud H."/>
        </authorList>
    </citation>
    <scope>NUCLEOTIDE SEQUENCE</scope>
    <source>
        <strain evidence="1">CBHHK067</strain>
    </source>
</reference>
<dbReference type="AlphaFoldDB" id="A0AAD7CCN8"/>
<dbReference type="Proteomes" id="UP001221757">
    <property type="component" value="Unassembled WGS sequence"/>
</dbReference>
<protein>
    <submittedName>
        <fullName evidence="1">Uncharacterized protein</fullName>
    </submittedName>
</protein>
<proteinExistence type="predicted"/>